<keyword evidence="10 18" id="KW-0547">Nucleotide-binding</keyword>
<dbReference type="STRING" id="573508.A0A1E3BI89"/>
<organism evidence="20 21">
    <name type="scientific">Aspergillus cristatus</name>
    <name type="common">Chinese Fuzhuan brick tea-fermentation fungus</name>
    <name type="synonym">Eurotium cristatum</name>
    <dbReference type="NCBI Taxonomy" id="573508"/>
    <lineage>
        <taxon>Eukaryota</taxon>
        <taxon>Fungi</taxon>
        <taxon>Dikarya</taxon>
        <taxon>Ascomycota</taxon>
        <taxon>Pezizomycotina</taxon>
        <taxon>Eurotiomycetes</taxon>
        <taxon>Eurotiomycetidae</taxon>
        <taxon>Eurotiales</taxon>
        <taxon>Aspergillaceae</taxon>
        <taxon>Aspergillus</taxon>
        <taxon>Aspergillus subgen. Aspergillus</taxon>
    </lineage>
</organism>
<dbReference type="InterPro" id="IPR001645">
    <property type="entry name" value="Folylpolyglutamate_synth"/>
</dbReference>
<keyword evidence="14" id="KW-0496">Mitochondrion</keyword>
<feature type="binding site" evidence="18">
    <location>
        <position position="327"/>
    </location>
    <ligand>
        <name>ATP</name>
        <dbReference type="ChEBI" id="CHEBI:30616"/>
    </ligand>
</feature>
<evidence type="ECO:0000256" key="9">
    <source>
        <dbReference type="ARBA" id="ARBA00022723"/>
    </source>
</evidence>
<dbReference type="UniPathway" id="UPA00850"/>
<evidence type="ECO:0000256" key="17">
    <source>
        <dbReference type="PIRNR" id="PIRNR038895"/>
    </source>
</evidence>
<keyword evidence="13 19" id="KW-0460">Magnesium</keyword>
<evidence type="ECO:0000256" key="1">
    <source>
        <dbReference type="ARBA" id="ARBA00004273"/>
    </source>
</evidence>
<evidence type="ECO:0000256" key="16">
    <source>
        <dbReference type="ARBA" id="ARBA00047493"/>
    </source>
</evidence>
<evidence type="ECO:0000256" key="6">
    <source>
        <dbReference type="ARBA" id="ARBA00022490"/>
    </source>
</evidence>
<evidence type="ECO:0000256" key="13">
    <source>
        <dbReference type="ARBA" id="ARBA00022842"/>
    </source>
</evidence>
<dbReference type="SUPFAM" id="SSF53244">
    <property type="entry name" value="MurD-like peptide ligases, peptide-binding domain"/>
    <property type="match status" value="1"/>
</dbReference>
<keyword evidence="15" id="KW-0472">Membrane</keyword>
<evidence type="ECO:0000256" key="8">
    <source>
        <dbReference type="ARBA" id="ARBA00022598"/>
    </source>
</evidence>
<dbReference type="InterPro" id="IPR036615">
    <property type="entry name" value="Mur_ligase_C_dom_sf"/>
</dbReference>
<comment type="similarity">
    <text evidence="5 17">Belongs to the folylpolyglutamate synthase family.</text>
</comment>
<evidence type="ECO:0000256" key="14">
    <source>
        <dbReference type="ARBA" id="ARBA00023128"/>
    </source>
</evidence>
<comment type="catalytic activity">
    <reaction evidence="16 17">
        <text>(6S)-5,6,7,8-tetrahydrofolyl-(gamma-L-Glu)(n) + L-glutamate + ATP = (6S)-5,6,7,8-tetrahydrofolyl-(gamma-L-Glu)(n+1) + ADP + phosphate + H(+)</text>
        <dbReference type="Rhea" id="RHEA:10580"/>
        <dbReference type="Rhea" id="RHEA-COMP:14738"/>
        <dbReference type="Rhea" id="RHEA-COMP:14740"/>
        <dbReference type="ChEBI" id="CHEBI:15378"/>
        <dbReference type="ChEBI" id="CHEBI:29985"/>
        <dbReference type="ChEBI" id="CHEBI:30616"/>
        <dbReference type="ChEBI" id="CHEBI:43474"/>
        <dbReference type="ChEBI" id="CHEBI:141005"/>
        <dbReference type="ChEBI" id="CHEBI:456216"/>
        <dbReference type="EC" id="6.3.2.17"/>
    </reaction>
</comment>
<evidence type="ECO:0000256" key="2">
    <source>
        <dbReference type="ARBA" id="ARBA00004305"/>
    </source>
</evidence>
<keyword evidence="8 17" id="KW-0436">Ligase</keyword>
<evidence type="ECO:0000256" key="5">
    <source>
        <dbReference type="ARBA" id="ARBA00008276"/>
    </source>
</evidence>
<evidence type="ECO:0000313" key="21">
    <source>
        <dbReference type="Proteomes" id="UP000094569"/>
    </source>
</evidence>
<keyword evidence="7 17" id="KW-0554">One-carbon metabolism</keyword>
<dbReference type="PANTHER" id="PTHR11136:SF5">
    <property type="entry name" value="FOLYLPOLYGLUTAMATE SYNTHASE, MITOCHONDRIAL"/>
    <property type="match status" value="1"/>
</dbReference>
<dbReference type="GO" id="GO:0006730">
    <property type="term" value="P:one-carbon metabolic process"/>
    <property type="evidence" value="ECO:0007669"/>
    <property type="project" value="UniProtKB-KW"/>
</dbReference>
<evidence type="ECO:0000256" key="4">
    <source>
        <dbReference type="ARBA" id="ARBA00005150"/>
    </source>
</evidence>
<comment type="function">
    <text evidence="17">Catalyzes conversion of folates to polyglutamate derivatives allowing concentration of folate compounds in the cell and the intracellular retention of these cofactors, which are important substrates for most of the folate-dependent enzymes that are involved in one-carbon transfer reactions involved in purine, pyrimidine and amino acid synthesis.</text>
</comment>
<dbReference type="VEuPathDB" id="FungiDB:SI65_03717"/>
<dbReference type="PIRSF" id="PIRSF038895">
    <property type="entry name" value="FPGS"/>
    <property type="match status" value="1"/>
</dbReference>
<dbReference type="GO" id="GO:0005743">
    <property type="term" value="C:mitochondrial inner membrane"/>
    <property type="evidence" value="ECO:0007669"/>
    <property type="project" value="UniProtKB-SubCell"/>
</dbReference>
<keyword evidence="21" id="KW-1185">Reference proteome</keyword>
<evidence type="ECO:0000256" key="12">
    <source>
        <dbReference type="ARBA" id="ARBA00022840"/>
    </source>
</evidence>
<dbReference type="AlphaFoldDB" id="A0A1E3BI89"/>
<dbReference type="InterPro" id="IPR036565">
    <property type="entry name" value="Mur-like_cat_sf"/>
</dbReference>
<keyword evidence="9 19" id="KW-0479">Metal-binding</keyword>
<proteinExistence type="inferred from homology"/>
<evidence type="ECO:0000256" key="10">
    <source>
        <dbReference type="ARBA" id="ARBA00022741"/>
    </source>
</evidence>
<feature type="binding site" evidence="19">
    <location>
        <position position="93"/>
    </location>
    <ligand>
        <name>Mg(2+)</name>
        <dbReference type="ChEBI" id="CHEBI:18420"/>
        <label>1</label>
    </ligand>
</feature>
<dbReference type="EC" id="6.3.2.17" evidence="17"/>
<evidence type="ECO:0000256" key="18">
    <source>
        <dbReference type="PIRSR" id="PIRSR038895-1"/>
    </source>
</evidence>
<reference evidence="20 21" key="1">
    <citation type="journal article" date="2016" name="BMC Genomics">
        <title>Comparative genomic and transcriptomic analyses of the Fuzhuan brick tea-fermentation fungus Aspergillus cristatus.</title>
        <authorList>
            <person name="Ge Y."/>
            <person name="Wang Y."/>
            <person name="Liu Y."/>
            <person name="Tan Y."/>
            <person name="Ren X."/>
            <person name="Zhang X."/>
            <person name="Hyde K.D."/>
            <person name="Liu Y."/>
            <person name="Liu Z."/>
        </authorList>
    </citation>
    <scope>NUCLEOTIDE SEQUENCE [LARGE SCALE GENOMIC DNA]</scope>
    <source>
        <strain evidence="20 21">GZAAS20.1005</strain>
    </source>
</reference>
<evidence type="ECO:0000313" key="20">
    <source>
        <dbReference type="EMBL" id="ODM20664.1"/>
    </source>
</evidence>
<protein>
    <recommendedName>
        <fullName evidence="17">Folylpolyglutamate synthase</fullName>
        <ecNumber evidence="17">6.3.2.17</ecNumber>
    </recommendedName>
    <alternativeName>
        <fullName evidence="17">Folylpoly-gamma-glutamate synthetase</fullName>
    </alternativeName>
    <alternativeName>
        <fullName evidence="17">Tetrahydrofolylpolyglutamate synthase</fullName>
    </alternativeName>
</protein>
<feature type="binding site" evidence="19">
    <location>
        <position position="167"/>
    </location>
    <ligand>
        <name>Mg(2+)</name>
        <dbReference type="ChEBI" id="CHEBI:18420"/>
        <label>1</label>
    </ligand>
</feature>
<dbReference type="PANTHER" id="PTHR11136">
    <property type="entry name" value="FOLYLPOLYGLUTAMATE SYNTHASE-RELATED"/>
    <property type="match status" value="1"/>
</dbReference>
<keyword evidence="11" id="KW-0999">Mitochondrion inner membrane</keyword>
<dbReference type="GO" id="GO:0005759">
    <property type="term" value="C:mitochondrial matrix"/>
    <property type="evidence" value="ECO:0007669"/>
    <property type="project" value="UniProtKB-SubCell"/>
</dbReference>
<dbReference type="GO" id="GO:0046872">
    <property type="term" value="F:metal ion binding"/>
    <property type="evidence" value="ECO:0007669"/>
    <property type="project" value="UniProtKB-KW"/>
</dbReference>
<dbReference type="Gene3D" id="3.90.190.20">
    <property type="entry name" value="Mur ligase, C-terminal domain"/>
    <property type="match status" value="1"/>
</dbReference>
<dbReference type="InterPro" id="IPR023600">
    <property type="entry name" value="Folylpolyglutamate_synth_euk"/>
</dbReference>
<dbReference type="OrthoDB" id="5212574at2759"/>
<comment type="subcellular location">
    <subcellularLocation>
        <location evidence="3">Cytoplasm</location>
    </subcellularLocation>
    <subcellularLocation>
        <location evidence="1">Mitochondrion inner membrane</location>
    </subcellularLocation>
    <subcellularLocation>
        <location evidence="2">Mitochondrion matrix</location>
    </subcellularLocation>
</comment>
<dbReference type="Proteomes" id="UP000094569">
    <property type="component" value="Unassembled WGS sequence"/>
</dbReference>
<gene>
    <name evidence="20" type="ORF">SI65_03717</name>
</gene>
<comment type="pathway">
    <text evidence="4 17">Cofactor biosynthesis; tetrahydrofolylpolyglutamate biosynthesis.</text>
</comment>
<feature type="binding site" evidence="19">
    <location>
        <position position="195"/>
    </location>
    <ligand>
        <name>Mg(2+)</name>
        <dbReference type="ChEBI" id="CHEBI:18420"/>
        <label>1</label>
    </ligand>
</feature>
<dbReference type="NCBIfam" id="TIGR01499">
    <property type="entry name" value="folC"/>
    <property type="match status" value="1"/>
</dbReference>
<comment type="cofactor">
    <cofactor evidence="17">
        <name>a monovalent cation</name>
        <dbReference type="ChEBI" id="CHEBI:60242"/>
    </cofactor>
    <text evidence="17">A monovalent cation.</text>
</comment>
<sequence>MTDAIHRLNTTQTGFDAQEKRELRRQLLGKADVPQMRKWLSRIGYTPTDLNRLNVVHVAGTKGKGTTCALVNSILTRYHASTGLPRKTGLYTSPHLVTVRERIQINSQPISEDLFTKYFFEVWDALEESAARDGFDPLLLRPTYFRFLTLLSIHVFMREGVDVAVYEVGVGGENDSTNVFESPAVTGVTTLGIDHVNVLGDTIGSIAWHKSGIFKEGCPAFTVDQVPEAMEVLEQRAVERGVRGFSRVGVCPALLRQNVDIRPGEEFQRKNASLAIALAHTVLGKLGVATDPDQQSLPVEFVQGLESAVWRGRCEVLRSGQQHWHLDGAHTEASLEVASLWFGKISQERHRDTPRVLVFNQQSKRRDAVSLLRTIHQTLYDHFKMSFQYALFCTNVTYKDNSYSPDLVDKSTDPKTLQNLSLQRELADVWHDLSPETEVAALPSIEGAVEYIKNINGGVGESQVLVTGSLHLVGGAIAVLDGRVMI</sequence>
<dbReference type="GO" id="GO:0005524">
    <property type="term" value="F:ATP binding"/>
    <property type="evidence" value="ECO:0007669"/>
    <property type="project" value="UniProtKB-KW"/>
</dbReference>
<keyword evidence="6" id="KW-0963">Cytoplasm</keyword>
<accession>A0A1E3BI89</accession>
<dbReference type="SUPFAM" id="SSF53623">
    <property type="entry name" value="MurD-like peptide ligases, catalytic domain"/>
    <property type="match status" value="1"/>
</dbReference>
<comment type="caution">
    <text evidence="20">The sequence shown here is derived from an EMBL/GenBank/DDBJ whole genome shotgun (WGS) entry which is preliminary data.</text>
</comment>
<evidence type="ECO:0000256" key="15">
    <source>
        <dbReference type="ARBA" id="ARBA00023136"/>
    </source>
</evidence>
<dbReference type="GO" id="GO:0005829">
    <property type="term" value="C:cytosol"/>
    <property type="evidence" value="ECO:0007669"/>
    <property type="project" value="TreeGrafter"/>
</dbReference>
<dbReference type="EMBL" id="JXNT01000003">
    <property type="protein sequence ID" value="ODM20664.1"/>
    <property type="molecule type" value="Genomic_DNA"/>
</dbReference>
<evidence type="ECO:0000256" key="11">
    <source>
        <dbReference type="ARBA" id="ARBA00022792"/>
    </source>
</evidence>
<evidence type="ECO:0000256" key="3">
    <source>
        <dbReference type="ARBA" id="ARBA00004496"/>
    </source>
</evidence>
<feature type="binding site" evidence="18">
    <location>
        <position position="313"/>
    </location>
    <ligand>
        <name>ATP</name>
        <dbReference type="ChEBI" id="CHEBI:30616"/>
    </ligand>
</feature>
<evidence type="ECO:0000256" key="7">
    <source>
        <dbReference type="ARBA" id="ARBA00022563"/>
    </source>
</evidence>
<keyword evidence="12 18" id="KW-0067">ATP-binding</keyword>
<evidence type="ECO:0000256" key="19">
    <source>
        <dbReference type="PIRSR" id="PIRSR038895-2"/>
    </source>
</evidence>
<dbReference type="GO" id="GO:0004326">
    <property type="term" value="F:tetrahydrofolylpolyglutamate synthase activity"/>
    <property type="evidence" value="ECO:0007669"/>
    <property type="project" value="UniProtKB-EC"/>
</dbReference>
<dbReference type="Gene3D" id="3.40.1190.10">
    <property type="entry name" value="Mur-like, catalytic domain"/>
    <property type="match status" value="1"/>
</dbReference>
<name>A0A1E3BI89_ASPCR</name>